<sequence>MINMHLSTNTTMMANTMVSDPYSQQYSEKFTGDSPYPTSTGTTTTRVMTKKRRSITQAIPINRESIMKKTESDYQIAQDEAEADVRDYLFFSRVVDGIARQNSLLKDDSYLKSTNETLLDNIVKSRQNIIQQQQQYEEDDQYAYYYHNNTTMATDLKIVSPATNHRNIIETDFSFSPEQDDYECNEHDCECSEHDDDDDEGVFDFEL</sequence>
<evidence type="ECO:0000256" key="1">
    <source>
        <dbReference type="SAM" id="MobiDB-lite"/>
    </source>
</evidence>
<feature type="region of interest" description="Disordered" evidence="1">
    <location>
        <begin position="29"/>
        <end position="49"/>
    </location>
</feature>
<gene>
    <name evidence="2" type="ORF">FRACYDRAFT_270711</name>
</gene>
<dbReference type="Proteomes" id="UP000095751">
    <property type="component" value="Unassembled WGS sequence"/>
</dbReference>
<dbReference type="InParanoid" id="A0A1E7F1D1"/>
<dbReference type="AlphaFoldDB" id="A0A1E7F1D1"/>
<feature type="compositionally biased region" description="Low complexity" evidence="1">
    <location>
        <begin position="32"/>
        <end position="45"/>
    </location>
</feature>
<name>A0A1E7F1D1_9STRA</name>
<evidence type="ECO:0000313" key="2">
    <source>
        <dbReference type="EMBL" id="OEU11990.1"/>
    </source>
</evidence>
<proteinExistence type="predicted"/>
<reference evidence="2 3" key="1">
    <citation type="submission" date="2016-09" db="EMBL/GenBank/DDBJ databases">
        <title>Extensive genetic diversity and differential bi-allelic expression allows diatom success in the polar Southern Ocean.</title>
        <authorList>
            <consortium name="DOE Joint Genome Institute"/>
            <person name="Mock T."/>
            <person name="Otillar R.P."/>
            <person name="Strauss J."/>
            <person name="Dupont C."/>
            <person name="Frickenhaus S."/>
            <person name="Maumus F."/>
            <person name="Mcmullan M."/>
            <person name="Sanges R."/>
            <person name="Schmutz J."/>
            <person name="Toseland A."/>
            <person name="Valas R."/>
            <person name="Veluchamy A."/>
            <person name="Ward B.J."/>
            <person name="Allen A."/>
            <person name="Barry K."/>
            <person name="Falciatore A."/>
            <person name="Ferrante M."/>
            <person name="Fortunato A.E."/>
            <person name="Gloeckner G."/>
            <person name="Gruber A."/>
            <person name="Hipkin R."/>
            <person name="Janech M."/>
            <person name="Kroth P."/>
            <person name="Leese F."/>
            <person name="Lindquist E."/>
            <person name="Lyon B.R."/>
            <person name="Martin J."/>
            <person name="Mayer C."/>
            <person name="Parker M."/>
            <person name="Quesneville H."/>
            <person name="Raymond J."/>
            <person name="Uhlig C."/>
            <person name="Valentin K.U."/>
            <person name="Worden A.Z."/>
            <person name="Armbrust E.V."/>
            <person name="Bowler C."/>
            <person name="Green B."/>
            <person name="Moulton V."/>
            <person name="Van Oosterhout C."/>
            <person name="Grigoriev I."/>
        </authorList>
    </citation>
    <scope>NUCLEOTIDE SEQUENCE [LARGE SCALE GENOMIC DNA]</scope>
    <source>
        <strain evidence="2 3">CCMP1102</strain>
    </source>
</reference>
<accession>A0A1E7F1D1</accession>
<dbReference type="OrthoDB" id="48858at2759"/>
<dbReference type="KEGG" id="fcy:FRACYDRAFT_270711"/>
<organism evidence="2 3">
    <name type="scientific">Fragilariopsis cylindrus CCMP1102</name>
    <dbReference type="NCBI Taxonomy" id="635003"/>
    <lineage>
        <taxon>Eukaryota</taxon>
        <taxon>Sar</taxon>
        <taxon>Stramenopiles</taxon>
        <taxon>Ochrophyta</taxon>
        <taxon>Bacillariophyta</taxon>
        <taxon>Bacillariophyceae</taxon>
        <taxon>Bacillariophycidae</taxon>
        <taxon>Bacillariales</taxon>
        <taxon>Bacillariaceae</taxon>
        <taxon>Fragilariopsis</taxon>
    </lineage>
</organism>
<dbReference type="EMBL" id="KV784366">
    <property type="protein sequence ID" value="OEU11990.1"/>
    <property type="molecule type" value="Genomic_DNA"/>
</dbReference>
<keyword evidence="3" id="KW-1185">Reference proteome</keyword>
<evidence type="ECO:0000313" key="3">
    <source>
        <dbReference type="Proteomes" id="UP000095751"/>
    </source>
</evidence>
<protein>
    <submittedName>
        <fullName evidence="2">Uncharacterized protein</fullName>
    </submittedName>
</protein>